<feature type="compositionally biased region" description="Basic and acidic residues" evidence="1">
    <location>
        <begin position="142"/>
        <end position="155"/>
    </location>
</feature>
<reference evidence="2 3" key="1">
    <citation type="submission" date="2019-02" db="EMBL/GenBank/DDBJ databases">
        <title>Deep-cultivation of Planctomycetes and their phenomic and genomic characterization uncovers novel biology.</title>
        <authorList>
            <person name="Wiegand S."/>
            <person name="Jogler M."/>
            <person name="Boedeker C."/>
            <person name="Pinto D."/>
            <person name="Vollmers J."/>
            <person name="Rivas-Marin E."/>
            <person name="Kohn T."/>
            <person name="Peeters S.H."/>
            <person name="Heuer A."/>
            <person name="Rast P."/>
            <person name="Oberbeckmann S."/>
            <person name="Bunk B."/>
            <person name="Jeske O."/>
            <person name="Meyerdierks A."/>
            <person name="Storesund J.E."/>
            <person name="Kallscheuer N."/>
            <person name="Luecker S."/>
            <person name="Lage O.M."/>
            <person name="Pohl T."/>
            <person name="Merkel B.J."/>
            <person name="Hornburger P."/>
            <person name="Mueller R.-W."/>
            <person name="Bruemmer F."/>
            <person name="Labrenz M."/>
            <person name="Spormann A.M."/>
            <person name="Op den Camp H."/>
            <person name="Overmann J."/>
            <person name="Amann R."/>
            <person name="Jetten M.S.M."/>
            <person name="Mascher T."/>
            <person name="Medema M.H."/>
            <person name="Devos D.P."/>
            <person name="Kaster A.-K."/>
            <person name="Ovreas L."/>
            <person name="Rohde M."/>
            <person name="Galperin M.Y."/>
            <person name="Jogler C."/>
        </authorList>
    </citation>
    <scope>NUCLEOTIDE SEQUENCE [LARGE SCALE GENOMIC DNA]</scope>
    <source>
        <strain evidence="2 3">Pan161</strain>
    </source>
</reference>
<dbReference type="EMBL" id="CP036343">
    <property type="protein sequence ID" value="QDT89465.1"/>
    <property type="molecule type" value="Genomic_DNA"/>
</dbReference>
<evidence type="ECO:0000313" key="2">
    <source>
        <dbReference type="EMBL" id="QDT89465.1"/>
    </source>
</evidence>
<dbReference type="Proteomes" id="UP000316855">
    <property type="component" value="Chromosome"/>
</dbReference>
<sequence length="162" mass="17713">METNRIWLAVMSLMCVFLIAGCGRSASPPKAVAPMSPEENALDIVTAIYKISAEIKKKVPQNWGDLETYAASLQNPAQQDALDAIKKIKDLNYKVTWGIDNMVLKDKNANANEIVLFESPDGHLKSTYGGVILKADPEDDKEEMKLEKSGSDVKNTDAATAQ</sequence>
<gene>
    <name evidence="2" type="ORF">Pan161_10950</name>
</gene>
<dbReference type="KEGG" id="gax:Pan161_10950"/>
<evidence type="ECO:0000256" key="1">
    <source>
        <dbReference type="SAM" id="MobiDB-lite"/>
    </source>
</evidence>
<protein>
    <submittedName>
        <fullName evidence="2">Uncharacterized protein</fullName>
    </submittedName>
</protein>
<dbReference type="AlphaFoldDB" id="A0A517V8X9"/>
<dbReference type="PROSITE" id="PS51257">
    <property type="entry name" value="PROKAR_LIPOPROTEIN"/>
    <property type="match status" value="1"/>
</dbReference>
<accession>A0A517V8X9</accession>
<organism evidence="2 3">
    <name type="scientific">Gimesia algae</name>
    <dbReference type="NCBI Taxonomy" id="2527971"/>
    <lineage>
        <taxon>Bacteria</taxon>
        <taxon>Pseudomonadati</taxon>
        <taxon>Planctomycetota</taxon>
        <taxon>Planctomycetia</taxon>
        <taxon>Planctomycetales</taxon>
        <taxon>Planctomycetaceae</taxon>
        <taxon>Gimesia</taxon>
    </lineage>
</organism>
<proteinExistence type="predicted"/>
<feature type="region of interest" description="Disordered" evidence="1">
    <location>
        <begin position="138"/>
        <end position="162"/>
    </location>
</feature>
<evidence type="ECO:0000313" key="3">
    <source>
        <dbReference type="Proteomes" id="UP000316855"/>
    </source>
</evidence>
<name>A0A517V8X9_9PLAN</name>
<keyword evidence="3" id="KW-1185">Reference proteome</keyword>